<dbReference type="PANTHER" id="PTHR47926">
    <property type="entry name" value="PENTATRICOPEPTIDE REPEAT-CONTAINING PROTEIN"/>
    <property type="match status" value="1"/>
</dbReference>
<dbReference type="GO" id="GO:0009451">
    <property type="term" value="P:RNA modification"/>
    <property type="evidence" value="ECO:0007669"/>
    <property type="project" value="InterPro"/>
</dbReference>
<feature type="repeat" description="PPR" evidence="2">
    <location>
        <begin position="125"/>
        <end position="159"/>
    </location>
</feature>
<protein>
    <submittedName>
        <fullName evidence="3">Pentatricopeptide repeat-containing protein</fullName>
    </submittedName>
</protein>
<dbReference type="InterPro" id="IPR002885">
    <property type="entry name" value="PPR_rpt"/>
</dbReference>
<evidence type="ECO:0000313" key="4">
    <source>
        <dbReference type="Proteomes" id="UP000554482"/>
    </source>
</evidence>
<accession>A0A7J6WN07</accession>
<name>A0A7J6WN07_THATH</name>
<sequence length="174" mass="19617">MIISGYINDTFAASRLLKFSTDPYFIPMMRAYLQRSSAQVTLGLYRVMLEKNVQFDNYTYPILVQACSARLSGFEGKEIHTHALKLGFGEDVYVVNTLVNMYSVCGNIGDVEEAVSVFDQIPEKNTIASNSMIVLFGKMGRVNDAHRLFDGMVIRDMVTNYLVMSITKCLKKLL</sequence>
<dbReference type="NCBIfam" id="TIGR00756">
    <property type="entry name" value="PPR"/>
    <property type="match status" value="1"/>
</dbReference>
<reference evidence="3 4" key="1">
    <citation type="submission" date="2020-06" db="EMBL/GenBank/DDBJ databases">
        <title>Transcriptomic and genomic resources for Thalictrum thalictroides and T. hernandezii: Facilitating candidate gene discovery in an emerging model plant lineage.</title>
        <authorList>
            <person name="Arias T."/>
            <person name="Riano-Pachon D.M."/>
            <person name="Di Stilio V.S."/>
        </authorList>
    </citation>
    <scope>NUCLEOTIDE SEQUENCE [LARGE SCALE GENOMIC DNA]</scope>
    <source>
        <strain evidence="4">cv. WT478/WT964</strain>
        <tissue evidence="3">Leaves</tissue>
    </source>
</reference>
<organism evidence="3 4">
    <name type="scientific">Thalictrum thalictroides</name>
    <name type="common">Rue-anemone</name>
    <name type="synonym">Anemone thalictroides</name>
    <dbReference type="NCBI Taxonomy" id="46969"/>
    <lineage>
        <taxon>Eukaryota</taxon>
        <taxon>Viridiplantae</taxon>
        <taxon>Streptophyta</taxon>
        <taxon>Embryophyta</taxon>
        <taxon>Tracheophyta</taxon>
        <taxon>Spermatophyta</taxon>
        <taxon>Magnoliopsida</taxon>
        <taxon>Ranunculales</taxon>
        <taxon>Ranunculaceae</taxon>
        <taxon>Thalictroideae</taxon>
        <taxon>Thalictrum</taxon>
    </lineage>
</organism>
<comment type="caution">
    <text evidence="3">The sequence shown here is derived from an EMBL/GenBank/DDBJ whole genome shotgun (WGS) entry which is preliminary data.</text>
</comment>
<dbReference type="Gene3D" id="1.25.40.10">
    <property type="entry name" value="Tetratricopeptide repeat domain"/>
    <property type="match status" value="1"/>
</dbReference>
<dbReference type="PROSITE" id="PS51375">
    <property type="entry name" value="PPR"/>
    <property type="match status" value="1"/>
</dbReference>
<dbReference type="AlphaFoldDB" id="A0A7J6WN07"/>
<dbReference type="PANTHER" id="PTHR47926:SF347">
    <property type="entry name" value="PENTATRICOPEPTIDE REPEAT-CONTAINING PROTEIN"/>
    <property type="match status" value="1"/>
</dbReference>
<keyword evidence="4" id="KW-1185">Reference proteome</keyword>
<gene>
    <name evidence="3" type="ORF">FRX31_011652</name>
</gene>
<evidence type="ECO:0000313" key="3">
    <source>
        <dbReference type="EMBL" id="KAF5198759.1"/>
    </source>
</evidence>
<proteinExistence type="predicted"/>
<dbReference type="EMBL" id="JABWDY010012869">
    <property type="protein sequence ID" value="KAF5198759.1"/>
    <property type="molecule type" value="Genomic_DNA"/>
</dbReference>
<dbReference type="GO" id="GO:0003723">
    <property type="term" value="F:RNA binding"/>
    <property type="evidence" value="ECO:0007669"/>
    <property type="project" value="InterPro"/>
</dbReference>
<dbReference type="Proteomes" id="UP000554482">
    <property type="component" value="Unassembled WGS sequence"/>
</dbReference>
<keyword evidence="1" id="KW-0677">Repeat</keyword>
<dbReference type="InterPro" id="IPR046960">
    <property type="entry name" value="PPR_At4g14850-like_plant"/>
</dbReference>
<dbReference type="OrthoDB" id="185373at2759"/>
<evidence type="ECO:0000256" key="1">
    <source>
        <dbReference type="ARBA" id="ARBA00022737"/>
    </source>
</evidence>
<evidence type="ECO:0000256" key="2">
    <source>
        <dbReference type="PROSITE-ProRule" id="PRU00708"/>
    </source>
</evidence>
<dbReference type="Pfam" id="PF01535">
    <property type="entry name" value="PPR"/>
    <property type="match status" value="2"/>
</dbReference>
<dbReference type="InterPro" id="IPR011990">
    <property type="entry name" value="TPR-like_helical_dom_sf"/>
</dbReference>